<gene>
    <name evidence="2" type="ORF">DET61_103351</name>
    <name evidence="1" type="ORF">F6453_2015</name>
</gene>
<evidence type="ECO:0000313" key="1">
    <source>
        <dbReference type="EMBL" id="KAE8545821.1"/>
    </source>
</evidence>
<reference evidence="2 3" key="1">
    <citation type="submission" date="2018-07" db="EMBL/GenBank/DDBJ databases">
        <title>Freshwater and sediment microbial communities from various areas in North America, analyzing microbe dynamics in response to fracking.</title>
        <authorList>
            <person name="Lamendella R."/>
        </authorList>
    </citation>
    <scope>NUCLEOTIDE SEQUENCE [LARGE SCALE GENOMIC DNA]</scope>
    <source>
        <strain evidence="2 3">105B</strain>
    </source>
</reference>
<proteinExistence type="predicted"/>
<dbReference type="Proteomes" id="UP000253647">
    <property type="component" value="Unassembled WGS sequence"/>
</dbReference>
<dbReference type="EMBL" id="WBMP01000007">
    <property type="protein sequence ID" value="KAE8545821.1"/>
    <property type="molecule type" value="Genomic_DNA"/>
</dbReference>
<organism evidence="2 3">
    <name type="scientific">Marinobacter nauticus</name>
    <name type="common">Marinobacter hydrocarbonoclasticus</name>
    <name type="synonym">Marinobacter aquaeolei</name>
    <dbReference type="NCBI Taxonomy" id="2743"/>
    <lineage>
        <taxon>Bacteria</taxon>
        <taxon>Pseudomonadati</taxon>
        <taxon>Pseudomonadota</taxon>
        <taxon>Gammaproteobacteria</taxon>
        <taxon>Pseudomonadales</taxon>
        <taxon>Marinobacteraceae</taxon>
        <taxon>Marinobacter</taxon>
    </lineage>
</organism>
<dbReference type="Proteomes" id="UP000469950">
    <property type="component" value="Unassembled WGS sequence"/>
</dbReference>
<protein>
    <submittedName>
        <fullName evidence="2">Uncharacterized protein</fullName>
    </submittedName>
</protein>
<dbReference type="EMBL" id="QPJI01000003">
    <property type="protein sequence ID" value="RCW72388.1"/>
    <property type="molecule type" value="Genomic_DNA"/>
</dbReference>
<evidence type="ECO:0000313" key="4">
    <source>
        <dbReference type="Proteomes" id="UP000469950"/>
    </source>
</evidence>
<comment type="caution">
    <text evidence="2">The sequence shown here is derived from an EMBL/GenBank/DDBJ whole genome shotgun (WGS) entry which is preliminary data.</text>
</comment>
<name>A0A368XZB6_MARNT</name>
<accession>A0A368XZB6</accession>
<evidence type="ECO:0000313" key="3">
    <source>
        <dbReference type="Proteomes" id="UP000253647"/>
    </source>
</evidence>
<evidence type="ECO:0000313" key="2">
    <source>
        <dbReference type="EMBL" id="RCW72388.1"/>
    </source>
</evidence>
<reference evidence="1 4" key="2">
    <citation type="submission" date="2019-10" db="EMBL/GenBank/DDBJ databases">
        <title>Draft genome sequence of Marinobacter hydrocarbonoclasticus NCT7M from the microbiome of the marine copepod.</title>
        <authorList>
            <person name="Nuttall R."/>
            <person name="Sharma G."/>
            <person name="Moisander P."/>
        </authorList>
    </citation>
    <scope>NUCLEOTIDE SEQUENCE [LARGE SCALE GENOMIC DNA]</scope>
    <source>
        <strain evidence="1 4">NCT7M</strain>
    </source>
</reference>
<sequence>MYWPRELRPKSKKTISESLAVMRDKAIYMLSRSQSKGARSTYKLLTGFNWPDGGHRINLGSPNA</sequence>
<dbReference type="AlphaFoldDB" id="A0A368XZB6"/>